<dbReference type="InterPro" id="IPR013525">
    <property type="entry name" value="ABC2_TM"/>
</dbReference>
<feature type="domain" description="ABC-2 type transporter transmembrane" evidence="8">
    <location>
        <begin position="51"/>
        <end position="386"/>
    </location>
</feature>
<feature type="compositionally biased region" description="Polar residues" evidence="6">
    <location>
        <begin position="1"/>
        <end position="11"/>
    </location>
</feature>
<gene>
    <name evidence="9" type="ORF">FNH13_02040</name>
</gene>
<protein>
    <submittedName>
        <fullName evidence="9">ABC transporter permease</fullName>
    </submittedName>
</protein>
<feature type="transmembrane region" description="Helical" evidence="7">
    <location>
        <begin position="253"/>
        <end position="271"/>
    </location>
</feature>
<dbReference type="AlphaFoldDB" id="A0A516G7B5"/>
<dbReference type="GO" id="GO:0140359">
    <property type="term" value="F:ABC-type transporter activity"/>
    <property type="evidence" value="ECO:0007669"/>
    <property type="project" value="InterPro"/>
</dbReference>
<evidence type="ECO:0000256" key="5">
    <source>
        <dbReference type="ARBA" id="ARBA00023136"/>
    </source>
</evidence>
<name>A0A516G7B5_9MICO</name>
<keyword evidence="4 7" id="KW-1133">Transmembrane helix</keyword>
<evidence type="ECO:0000313" key="10">
    <source>
        <dbReference type="Proteomes" id="UP000315395"/>
    </source>
</evidence>
<dbReference type="EMBL" id="CP041616">
    <property type="protein sequence ID" value="QDO87260.1"/>
    <property type="molecule type" value="Genomic_DNA"/>
</dbReference>
<accession>A0A516G7B5</accession>
<keyword evidence="2" id="KW-1003">Cell membrane</keyword>
<feature type="region of interest" description="Disordered" evidence="6">
    <location>
        <begin position="1"/>
        <end position="22"/>
    </location>
</feature>
<feature type="transmembrane region" description="Helical" evidence="7">
    <location>
        <begin position="366"/>
        <end position="391"/>
    </location>
</feature>
<reference evidence="9 10" key="1">
    <citation type="submission" date="2019-07" db="EMBL/GenBank/DDBJ databases">
        <title>complete genome sequencing of Ornithinimicrobium sp. H23M54.</title>
        <authorList>
            <person name="Bae J.-W."/>
            <person name="Lee S.-Y."/>
        </authorList>
    </citation>
    <scope>NUCLEOTIDE SEQUENCE [LARGE SCALE GENOMIC DNA]</scope>
    <source>
        <strain evidence="9 10">H23M54</strain>
    </source>
</reference>
<evidence type="ECO:0000256" key="6">
    <source>
        <dbReference type="SAM" id="MobiDB-lite"/>
    </source>
</evidence>
<dbReference type="InterPro" id="IPR051449">
    <property type="entry name" value="ABC-2_transporter_component"/>
</dbReference>
<dbReference type="KEGG" id="orz:FNH13_02040"/>
<dbReference type="PANTHER" id="PTHR30294:SF29">
    <property type="entry name" value="MULTIDRUG ABC TRANSPORTER PERMEASE YBHS-RELATED"/>
    <property type="match status" value="1"/>
</dbReference>
<dbReference type="Pfam" id="PF12698">
    <property type="entry name" value="ABC2_membrane_3"/>
    <property type="match status" value="1"/>
</dbReference>
<dbReference type="GO" id="GO:0005886">
    <property type="term" value="C:plasma membrane"/>
    <property type="evidence" value="ECO:0007669"/>
    <property type="project" value="UniProtKB-SubCell"/>
</dbReference>
<evidence type="ECO:0000256" key="1">
    <source>
        <dbReference type="ARBA" id="ARBA00004651"/>
    </source>
</evidence>
<keyword evidence="3 7" id="KW-0812">Transmembrane</keyword>
<proteinExistence type="predicted"/>
<evidence type="ECO:0000256" key="2">
    <source>
        <dbReference type="ARBA" id="ARBA00022475"/>
    </source>
</evidence>
<feature type="transmembrane region" description="Helical" evidence="7">
    <location>
        <begin position="43"/>
        <end position="65"/>
    </location>
</feature>
<organism evidence="9 10">
    <name type="scientific">Ornithinimicrobium ciconiae</name>
    <dbReference type="NCBI Taxonomy" id="2594265"/>
    <lineage>
        <taxon>Bacteria</taxon>
        <taxon>Bacillati</taxon>
        <taxon>Actinomycetota</taxon>
        <taxon>Actinomycetes</taxon>
        <taxon>Micrococcales</taxon>
        <taxon>Ornithinimicrobiaceae</taxon>
        <taxon>Ornithinimicrobium</taxon>
    </lineage>
</organism>
<feature type="transmembrane region" description="Helical" evidence="7">
    <location>
        <begin position="192"/>
        <end position="216"/>
    </location>
</feature>
<keyword evidence="10" id="KW-1185">Reference proteome</keyword>
<evidence type="ECO:0000256" key="4">
    <source>
        <dbReference type="ARBA" id="ARBA00022989"/>
    </source>
</evidence>
<sequence>MSTDTSLTPKTSAPAAESSSDDRGAPWALVALREMQVRLTDRNFLIGTGATLLLIVGMFALQGFLMGGSAPAFKVAVTDTAATAVLTQAEQDLQVSDPEASVESVQVADTAAAEALLVDEEVDGALLPAGDGWELVTNGETDSQLEGVITDAVRSNALQENAQAAGTSLDELTAGSTVTTRDLSGGDEQSRFVSWLAGFAMAFLFYMSAVMFGMMIANSVVEEKQSRIVEILAAAIPVRALMIGKVVGSTVLAFGQMALIGIVALVGLTFTEYDQYLSMLGQGFLWYIPFFVLGFLALACIWAAAGAMASRTEDLQSTTMPLTMALVLVFIVGLSLDGAAKVIGSFVPVLSTILMPMRLLDGSAAWWEAVIALGLTVVFCFVTIGVGTRLYKRSLLQTSGRVSLKAAWAGGE</sequence>
<evidence type="ECO:0000313" key="9">
    <source>
        <dbReference type="EMBL" id="QDO87260.1"/>
    </source>
</evidence>
<dbReference type="PANTHER" id="PTHR30294">
    <property type="entry name" value="MEMBRANE COMPONENT OF ABC TRANSPORTER YHHJ-RELATED"/>
    <property type="match status" value="1"/>
</dbReference>
<keyword evidence="5 7" id="KW-0472">Membrane</keyword>
<comment type="subcellular location">
    <subcellularLocation>
        <location evidence="1">Cell membrane</location>
        <topology evidence="1">Multi-pass membrane protein</topology>
    </subcellularLocation>
</comment>
<evidence type="ECO:0000256" key="3">
    <source>
        <dbReference type="ARBA" id="ARBA00022692"/>
    </source>
</evidence>
<dbReference type="OrthoDB" id="3268959at2"/>
<feature type="transmembrane region" description="Helical" evidence="7">
    <location>
        <begin position="283"/>
        <end position="305"/>
    </location>
</feature>
<evidence type="ECO:0000259" key="8">
    <source>
        <dbReference type="Pfam" id="PF12698"/>
    </source>
</evidence>
<evidence type="ECO:0000256" key="7">
    <source>
        <dbReference type="SAM" id="Phobius"/>
    </source>
</evidence>
<dbReference type="Proteomes" id="UP000315395">
    <property type="component" value="Chromosome"/>
</dbReference>
<dbReference type="RefSeq" id="WP_143781918.1">
    <property type="nucleotide sequence ID" value="NZ_CP041616.1"/>
</dbReference>